<evidence type="ECO:0000256" key="3">
    <source>
        <dbReference type="ARBA" id="ARBA00011233"/>
    </source>
</evidence>
<dbReference type="InterPro" id="IPR013785">
    <property type="entry name" value="Aldolase_TIM"/>
</dbReference>
<gene>
    <name evidence="6" type="ORF">ACFSYS_17180</name>
</gene>
<dbReference type="EC" id="4.1.2.14" evidence="6"/>
<reference evidence="7" key="1">
    <citation type="journal article" date="2019" name="Int. J. Syst. Evol. Microbiol.">
        <title>The Global Catalogue of Microorganisms (GCM) 10K type strain sequencing project: providing services to taxonomists for standard genome sequencing and annotation.</title>
        <authorList>
            <consortium name="The Broad Institute Genomics Platform"/>
            <consortium name="The Broad Institute Genome Sequencing Center for Infectious Disease"/>
            <person name="Wu L."/>
            <person name="Ma J."/>
        </authorList>
    </citation>
    <scope>NUCLEOTIDE SEQUENCE [LARGE SCALE GENOMIC DNA]</scope>
    <source>
        <strain evidence="7">KCTC 52925</strain>
    </source>
</reference>
<keyword evidence="5" id="KW-0119">Carbohydrate metabolism</keyword>
<evidence type="ECO:0000313" key="7">
    <source>
        <dbReference type="Proteomes" id="UP001597438"/>
    </source>
</evidence>
<evidence type="ECO:0000313" key="6">
    <source>
        <dbReference type="EMBL" id="MFD2835025.1"/>
    </source>
</evidence>
<keyword evidence="7" id="KW-1185">Reference proteome</keyword>
<dbReference type="SUPFAM" id="SSF51569">
    <property type="entry name" value="Aldolase"/>
    <property type="match status" value="1"/>
</dbReference>
<dbReference type="PANTHER" id="PTHR30246">
    <property type="entry name" value="2-KETO-3-DEOXY-6-PHOSPHOGLUCONATE ALDOLASE"/>
    <property type="match status" value="1"/>
</dbReference>
<dbReference type="CDD" id="cd00452">
    <property type="entry name" value="KDPG_aldolase"/>
    <property type="match status" value="1"/>
</dbReference>
<dbReference type="Gene3D" id="3.20.20.70">
    <property type="entry name" value="Aldolase class I"/>
    <property type="match status" value="1"/>
</dbReference>
<dbReference type="RefSeq" id="WP_251740165.1">
    <property type="nucleotide sequence ID" value="NZ_JBHUOJ010000037.1"/>
</dbReference>
<sequence length="223" mass="24436">MAKLSRLKVYDVMGSTGLVPLFYHKDLEVAKRIIKACYAGGARVLEFTARGDFSHEVFGELNKYVQDNYPDLALGIGSITDGASTSLYIQLGADFIVTPVFREDIAIVCNRRKIPFFPGCGSLAEIARAEEMGCEIVKLFPGAVYGPEFIKAIKGPQPWTSVMPTGGVEPTEESLKQWFNAGAYCVGIGSKLMKKDSNGAYSFNEIEQLVSKCTKIIKNLKSK</sequence>
<dbReference type="EC" id="4.1.3.16" evidence="6"/>
<dbReference type="Proteomes" id="UP001597438">
    <property type="component" value="Unassembled WGS sequence"/>
</dbReference>
<evidence type="ECO:0000256" key="4">
    <source>
        <dbReference type="ARBA" id="ARBA00023239"/>
    </source>
</evidence>
<accession>A0ABW5X7H0</accession>
<dbReference type="GO" id="GO:0008700">
    <property type="term" value="F:(R,S)-4-hydroxy-2-oxoglutarate aldolase activity"/>
    <property type="evidence" value="ECO:0007669"/>
    <property type="project" value="UniProtKB-EC"/>
</dbReference>
<evidence type="ECO:0000256" key="5">
    <source>
        <dbReference type="ARBA" id="ARBA00023277"/>
    </source>
</evidence>
<comment type="caution">
    <text evidence="6">The sequence shown here is derived from an EMBL/GenBank/DDBJ whole genome shotgun (WGS) entry which is preliminary data.</text>
</comment>
<dbReference type="NCBIfam" id="NF005499">
    <property type="entry name" value="PRK07114.1"/>
    <property type="match status" value="1"/>
</dbReference>
<organism evidence="6 7">
    <name type="scientific">Christiangramia antarctica</name>
    <dbReference type="NCBI Taxonomy" id="2058158"/>
    <lineage>
        <taxon>Bacteria</taxon>
        <taxon>Pseudomonadati</taxon>
        <taxon>Bacteroidota</taxon>
        <taxon>Flavobacteriia</taxon>
        <taxon>Flavobacteriales</taxon>
        <taxon>Flavobacteriaceae</taxon>
        <taxon>Christiangramia</taxon>
    </lineage>
</organism>
<comment type="pathway">
    <text evidence="1">Carbohydrate acid metabolism.</text>
</comment>
<comment type="similarity">
    <text evidence="2">Belongs to the KHG/KDPG aldolase family.</text>
</comment>
<protein>
    <submittedName>
        <fullName evidence="6">Bifunctional 4-hydroxy-2-oxoglutarate aldolase/2-dehydro-3-deoxy-phosphogluconate aldolase</fullName>
        <ecNumber evidence="6">4.1.2.14</ecNumber>
        <ecNumber evidence="6">4.1.3.16</ecNumber>
    </submittedName>
</protein>
<dbReference type="GO" id="GO:0008675">
    <property type="term" value="F:2-dehydro-3-deoxy-phosphogluconate aldolase activity"/>
    <property type="evidence" value="ECO:0007669"/>
    <property type="project" value="UniProtKB-EC"/>
</dbReference>
<proteinExistence type="inferred from homology"/>
<dbReference type="PANTHER" id="PTHR30246:SF1">
    <property type="entry name" value="2-DEHYDRO-3-DEOXY-6-PHOSPHOGALACTONATE ALDOLASE-RELATED"/>
    <property type="match status" value="1"/>
</dbReference>
<dbReference type="EMBL" id="JBHUOJ010000037">
    <property type="protein sequence ID" value="MFD2835025.1"/>
    <property type="molecule type" value="Genomic_DNA"/>
</dbReference>
<evidence type="ECO:0000256" key="2">
    <source>
        <dbReference type="ARBA" id="ARBA00006906"/>
    </source>
</evidence>
<name>A0ABW5X7H0_9FLAO</name>
<dbReference type="InterPro" id="IPR000887">
    <property type="entry name" value="Aldlse_KDPG_KHG"/>
</dbReference>
<dbReference type="Pfam" id="PF01081">
    <property type="entry name" value="Aldolase"/>
    <property type="match status" value="1"/>
</dbReference>
<keyword evidence="4 6" id="KW-0456">Lyase</keyword>
<evidence type="ECO:0000256" key="1">
    <source>
        <dbReference type="ARBA" id="ARBA00004761"/>
    </source>
</evidence>
<comment type="subunit">
    <text evidence="3">Homotrimer.</text>
</comment>